<dbReference type="RefSeq" id="WP_052386997.1">
    <property type="nucleotide sequence ID" value="NZ_CP073767.1"/>
</dbReference>
<evidence type="ECO:0000256" key="2">
    <source>
        <dbReference type="ARBA" id="ARBA00023315"/>
    </source>
</evidence>
<reference evidence="5" key="1">
    <citation type="submission" date="2021-04" db="EMBL/GenBank/DDBJ databases">
        <title>Dactylosporangium aurantiacum NRRL B-8018 full assembly.</title>
        <authorList>
            <person name="Hartkoorn R.C."/>
            <person name="Beaudoing E."/>
            <person name="Hot D."/>
        </authorList>
    </citation>
    <scope>NUCLEOTIDE SEQUENCE</scope>
    <source>
        <strain evidence="5">NRRL B-8018</strain>
    </source>
</reference>
<proteinExistence type="predicted"/>
<dbReference type="PANTHER" id="PTHR43877:SF2">
    <property type="entry name" value="AMINOALKYLPHOSPHONATE N-ACETYLTRANSFERASE-RELATED"/>
    <property type="match status" value="1"/>
</dbReference>
<dbReference type="InterPro" id="IPR050832">
    <property type="entry name" value="Bact_Acetyltransf"/>
</dbReference>
<evidence type="ECO:0000313" key="6">
    <source>
        <dbReference type="Proteomes" id="UP001058003"/>
    </source>
</evidence>
<dbReference type="Proteomes" id="UP001058003">
    <property type="component" value="Chromosome"/>
</dbReference>
<dbReference type="SUPFAM" id="SSF55729">
    <property type="entry name" value="Acyl-CoA N-acyltransferases (Nat)"/>
    <property type="match status" value="1"/>
</dbReference>
<dbReference type="Pfam" id="PF00583">
    <property type="entry name" value="Acetyltransf_1"/>
    <property type="match status" value="1"/>
</dbReference>
<evidence type="ECO:0000256" key="1">
    <source>
        <dbReference type="ARBA" id="ARBA00022679"/>
    </source>
</evidence>
<dbReference type="KEGG" id="daur:Daura_27975"/>
<feature type="domain" description="N-acetyltransferase" evidence="4">
    <location>
        <begin position="34"/>
        <end position="183"/>
    </location>
</feature>
<dbReference type="PROSITE" id="PS51186">
    <property type="entry name" value="GNAT"/>
    <property type="match status" value="1"/>
</dbReference>
<keyword evidence="2" id="KW-0012">Acyltransferase</keyword>
<dbReference type="Gene3D" id="3.40.630.30">
    <property type="match status" value="1"/>
</dbReference>
<organism evidence="5 6">
    <name type="scientific">Dactylosporangium aurantiacum</name>
    <dbReference type="NCBI Taxonomy" id="35754"/>
    <lineage>
        <taxon>Bacteria</taxon>
        <taxon>Bacillati</taxon>
        <taxon>Actinomycetota</taxon>
        <taxon>Actinomycetes</taxon>
        <taxon>Micromonosporales</taxon>
        <taxon>Micromonosporaceae</taxon>
        <taxon>Dactylosporangium</taxon>
    </lineage>
</organism>
<protein>
    <submittedName>
        <fullName evidence="5">GNAT family N-acetyltransferase</fullName>
    </submittedName>
</protein>
<dbReference type="EMBL" id="CP073767">
    <property type="protein sequence ID" value="UWZ50657.1"/>
    <property type="molecule type" value="Genomic_DNA"/>
</dbReference>
<dbReference type="GO" id="GO:0016747">
    <property type="term" value="F:acyltransferase activity, transferring groups other than amino-acyl groups"/>
    <property type="evidence" value="ECO:0007669"/>
    <property type="project" value="InterPro"/>
</dbReference>
<keyword evidence="1" id="KW-0808">Transferase</keyword>
<dbReference type="PANTHER" id="PTHR43877">
    <property type="entry name" value="AMINOALKYLPHOSPHONATE N-ACETYLTRANSFERASE-RELATED-RELATED"/>
    <property type="match status" value="1"/>
</dbReference>
<dbReference type="InterPro" id="IPR000182">
    <property type="entry name" value="GNAT_dom"/>
</dbReference>
<sequence>MRRTTPDHGGPPTDPDRPVLRIAGPPDAAALLKLKQRLDEETSFMLLEPGERDASVPALARHLEQVARSENSVVIVADRRGELAGYVELTGGAFRRNRLTTHVVIGVLAGASGAGVGAGLLEAAKGWAAANGLHRIELNVMAHNHRAIALYERMGFVHEGRRVGCLLIDGEFRDELSMAMILPGPASP</sequence>
<feature type="region of interest" description="Disordered" evidence="3">
    <location>
        <begin position="1"/>
        <end position="21"/>
    </location>
</feature>
<dbReference type="OrthoDB" id="9814648at2"/>
<dbReference type="InterPro" id="IPR016181">
    <property type="entry name" value="Acyl_CoA_acyltransferase"/>
</dbReference>
<gene>
    <name evidence="5" type="ORF">Daura_27975</name>
</gene>
<accession>A0A9Q9I7D1</accession>
<name>A0A9Q9I7D1_9ACTN</name>
<keyword evidence="6" id="KW-1185">Reference proteome</keyword>
<evidence type="ECO:0000313" key="5">
    <source>
        <dbReference type="EMBL" id="UWZ50657.1"/>
    </source>
</evidence>
<evidence type="ECO:0000256" key="3">
    <source>
        <dbReference type="SAM" id="MobiDB-lite"/>
    </source>
</evidence>
<dbReference type="AlphaFoldDB" id="A0A9Q9I7D1"/>
<evidence type="ECO:0000259" key="4">
    <source>
        <dbReference type="PROSITE" id="PS51186"/>
    </source>
</evidence>